<reference key="1">
    <citation type="journal article" date="1994" name="DNA Cell Biol.">
        <title>An analysis of Xenopus tyrosine kinase genes and their expression in early development.</title>
        <authorList>
            <person name="Islam N."/>
            <person name="Guimond A."/>
            <person name="Sanchez A."/>
            <person name="Moss T."/>
        </authorList>
    </citation>
    <scope>NUCLEOTIDE SEQUENCE</scope>
</reference>
<organism>
    <name type="scientific">Xenopus borealis</name>
    <name type="common">Kenyan clawed frog</name>
    <dbReference type="NCBI Taxonomy" id="8354"/>
    <lineage>
        <taxon>Eukaryota</taxon>
        <taxon>Metazoa</taxon>
        <taxon>Chordata</taxon>
        <taxon>Craniata</taxon>
        <taxon>Vertebrata</taxon>
        <taxon>Euteleostomi</taxon>
        <taxon>Amphibia</taxon>
        <taxon>Batrachia</taxon>
        <taxon>Anura</taxon>
        <taxon>Pipoidea</taxon>
        <taxon>Pipidae</taxon>
        <taxon>Xenopodinae</taxon>
        <taxon>Xenopus</taxon>
        <taxon>Xenopus</taxon>
    </lineage>
</organism>
<protein>
    <submittedName>
        <fullName>Tyrosine kinase</fullName>
    </submittedName>
</protein>
<proteinExistence type="predicted"/>
<accession>Q9PSB2</accession>
<name>Q9PSB2_XENBO</name>
<dbReference type="AlphaFoldDB" id="Q9PSB2"/>
<sequence length="25" mass="3069">IKWTAPERRIKKRRKEVVDVWAFGV</sequence>